<organism evidence="1">
    <name type="scientific">viral metagenome</name>
    <dbReference type="NCBI Taxonomy" id="1070528"/>
    <lineage>
        <taxon>unclassified sequences</taxon>
        <taxon>metagenomes</taxon>
        <taxon>organismal metagenomes</taxon>
    </lineage>
</organism>
<accession>A0A6C0EKN2</accession>
<dbReference type="AlphaFoldDB" id="A0A6C0EKN2"/>
<protein>
    <submittedName>
        <fullName evidence="1">Uncharacterized protein</fullName>
    </submittedName>
</protein>
<sequence length="91" mass="9975">MDIKSSGHTKSTPLKNNSTSIGGVGKLNLKIGIGNNDSSIQTISQYNHTSCINMYKDCIGGVNDTGCKIFIDNYEKCLRYNNPEPCLSRPF</sequence>
<reference evidence="1" key="1">
    <citation type="journal article" date="2020" name="Nature">
        <title>Giant virus diversity and host interactions through global metagenomics.</title>
        <authorList>
            <person name="Schulz F."/>
            <person name="Roux S."/>
            <person name="Paez-Espino D."/>
            <person name="Jungbluth S."/>
            <person name="Walsh D.A."/>
            <person name="Denef V.J."/>
            <person name="McMahon K.D."/>
            <person name="Konstantinidis K.T."/>
            <person name="Eloe-Fadrosh E.A."/>
            <person name="Kyrpides N.C."/>
            <person name="Woyke T."/>
        </authorList>
    </citation>
    <scope>NUCLEOTIDE SEQUENCE</scope>
    <source>
        <strain evidence="1">GVMAG-M-3300001351-8</strain>
    </source>
</reference>
<dbReference type="EMBL" id="MN738865">
    <property type="protein sequence ID" value="QHT28890.1"/>
    <property type="molecule type" value="Genomic_DNA"/>
</dbReference>
<proteinExistence type="predicted"/>
<name>A0A6C0EKN2_9ZZZZ</name>
<evidence type="ECO:0000313" key="1">
    <source>
        <dbReference type="EMBL" id="QHT28890.1"/>
    </source>
</evidence>